<gene>
    <name evidence="4" type="ORF">TSTA_018280</name>
</gene>
<dbReference type="GeneID" id="8100938"/>
<evidence type="ECO:0000313" key="4">
    <source>
        <dbReference type="EMBL" id="EED16757.1"/>
    </source>
</evidence>
<accession>B8MGK6</accession>
<feature type="domain" description="DUF2470" evidence="3">
    <location>
        <begin position="162"/>
        <end position="244"/>
    </location>
</feature>
<protein>
    <submittedName>
        <fullName evidence="4">Integral membrane protein, putative</fullName>
    </submittedName>
</protein>
<evidence type="ECO:0000256" key="1">
    <source>
        <dbReference type="SAM" id="MobiDB-lite"/>
    </source>
</evidence>
<feature type="compositionally biased region" description="Basic residues" evidence="1">
    <location>
        <begin position="53"/>
        <end position="62"/>
    </location>
</feature>
<dbReference type="PANTHER" id="PTHR37783">
    <property type="entry name" value="MEMBRANE PROTEIN, PUTATIVE (AFU_ORTHOLOGUE AFUA_1G04315)-RELATED"/>
    <property type="match status" value="1"/>
</dbReference>
<keyword evidence="2" id="KW-0472">Membrane</keyword>
<feature type="compositionally biased region" description="Acidic residues" evidence="1">
    <location>
        <begin position="68"/>
        <end position="91"/>
    </location>
</feature>
<evidence type="ECO:0000256" key="2">
    <source>
        <dbReference type="SAM" id="Phobius"/>
    </source>
</evidence>
<keyword evidence="2" id="KW-0812">Transmembrane</keyword>
<dbReference type="InterPro" id="IPR019595">
    <property type="entry name" value="DUF2470"/>
</dbReference>
<dbReference type="RefSeq" id="XP_002483991.1">
    <property type="nucleotide sequence ID" value="XM_002483946.1"/>
</dbReference>
<sequence>MSAPTAEKQKKEDNPPQEEDDYYSEGDSDYDYSDDDPDEPMTESDAENDGQLRRKARGRRRNDKYYGDEDDYSNEYDDDDDDDDYDDDDDNAVAPYGGSAMRDQQQQQGGGKMELASDAKKGIDDEEGLKLKLEVNLDVEIELKAAIHGDLTLSLLKDQVQQQRIITHMNNDHRNTLSLFLEVYNKVPYSQAQTARIEEIRLIGMTISTADNPNSTKSSRTNFLVPFEPALNRYEDARHRVVEMHKHCLKTLGRSDITIQEYRRPRGLGAVLFTICLTVFIAFSRRSNFQPDSALYSNVLGHFPGFATFCYKIQPLLISVMAGIHLSEAAYLAVYRLRPHSVPFGSRVWFLWVVNDFIEGFTTLQRFDALIEEKRALKAQHKSN</sequence>
<dbReference type="EMBL" id="EQ962656">
    <property type="protein sequence ID" value="EED16757.1"/>
    <property type="molecule type" value="Genomic_DNA"/>
</dbReference>
<feature type="transmembrane region" description="Helical" evidence="2">
    <location>
        <begin position="267"/>
        <end position="283"/>
    </location>
</feature>
<dbReference type="AlphaFoldDB" id="B8MGK6"/>
<feature type="region of interest" description="Disordered" evidence="1">
    <location>
        <begin position="1"/>
        <end position="119"/>
    </location>
</feature>
<dbReference type="InterPro" id="IPR037119">
    <property type="entry name" value="Haem_oxidase_HugZ-like_sf"/>
</dbReference>
<name>B8MGK6_TALSN</name>
<evidence type="ECO:0000259" key="3">
    <source>
        <dbReference type="Pfam" id="PF10615"/>
    </source>
</evidence>
<dbReference type="Proteomes" id="UP000001745">
    <property type="component" value="Unassembled WGS sequence"/>
</dbReference>
<dbReference type="PANTHER" id="PTHR37783:SF1">
    <property type="entry name" value="MEMBRANE PROTEIN, PUTATIVE (AFU_ORTHOLOGUE AFUA_1G04315)-RELATED"/>
    <property type="match status" value="1"/>
</dbReference>
<dbReference type="Gene3D" id="3.20.180.10">
    <property type="entry name" value="PNP-oxidase-like"/>
    <property type="match status" value="1"/>
</dbReference>
<dbReference type="OrthoDB" id="5553410at2759"/>
<dbReference type="HOGENOM" id="CLU_033354_0_0_1"/>
<dbReference type="PhylomeDB" id="B8MGK6"/>
<dbReference type="OMA" id="AICRIYC"/>
<organism evidence="4 5">
    <name type="scientific">Talaromyces stipitatus (strain ATCC 10500 / CBS 375.48 / QM 6759 / NRRL 1006)</name>
    <name type="common">Penicillium stipitatum</name>
    <dbReference type="NCBI Taxonomy" id="441959"/>
    <lineage>
        <taxon>Eukaryota</taxon>
        <taxon>Fungi</taxon>
        <taxon>Dikarya</taxon>
        <taxon>Ascomycota</taxon>
        <taxon>Pezizomycotina</taxon>
        <taxon>Eurotiomycetes</taxon>
        <taxon>Eurotiomycetidae</taxon>
        <taxon>Eurotiales</taxon>
        <taxon>Trichocomaceae</taxon>
        <taxon>Talaromyces</taxon>
        <taxon>Talaromyces sect. Talaromyces</taxon>
    </lineage>
</organism>
<reference evidence="5" key="1">
    <citation type="journal article" date="2015" name="Genome Announc.">
        <title>Genome sequence of the AIDS-associated pathogen Penicillium marneffei (ATCC18224) and its near taxonomic relative Talaromyces stipitatus (ATCC10500).</title>
        <authorList>
            <person name="Nierman W.C."/>
            <person name="Fedorova-Abrams N.D."/>
            <person name="Andrianopoulos A."/>
        </authorList>
    </citation>
    <scope>NUCLEOTIDE SEQUENCE [LARGE SCALE GENOMIC DNA]</scope>
    <source>
        <strain evidence="5">ATCC 10500 / CBS 375.48 / QM 6759 / NRRL 1006</strain>
    </source>
</reference>
<keyword evidence="2" id="KW-1133">Transmembrane helix</keyword>
<dbReference type="VEuPathDB" id="FungiDB:TSTA_018280"/>
<dbReference type="eggNOG" id="ENOG502RZUI">
    <property type="taxonomic scope" value="Eukaryota"/>
</dbReference>
<keyword evidence="5" id="KW-1185">Reference proteome</keyword>
<feature type="compositionally biased region" description="Acidic residues" evidence="1">
    <location>
        <begin position="15"/>
        <end position="48"/>
    </location>
</feature>
<dbReference type="InParanoid" id="B8MGK6"/>
<proteinExistence type="predicted"/>
<dbReference type="Pfam" id="PF10615">
    <property type="entry name" value="DUF2470"/>
    <property type="match status" value="1"/>
</dbReference>
<evidence type="ECO:0000313" key="5">
    <source>
        <dbReference type="Proteomes" id="UP000001745"/>
    </source>
</evidence>